<evidence type="ECO:0000313" key="1">
    <source>
        <dbReference type="EMBL" id="TFK89053.1"/>
    </source>
</evidence>
<accession>A0A5C3PSE1</accession>
<organism evidence="1 2">
    <name type="scientific">Polyporus arcularius HHB13444</name>
    <dbReference type="NCBI Taxonomy" id="1314778"/>
    <lineage>
        <taxon>Eukaryota</taxon>
        <taxon>Fungi</taxon>
        <taxon>Dikarya</taxon>
        <taxon>Basidiomycota</taxon>
        <taxon>Agaricomycotina</taxon>
        <taxon>Agaricomycetes</taxon>
        <taxon>Polyporales</taxon>
        <taxon>Polyporaceae</taxon>
        <taxon>Polyporus</taxon>
    </lineage>
</organism>
<dbReference type="Proteomes" id="UP000308197">
    <property type="component" value="Unassembled WGS sequence"/>
</dbReference>
<dbReference type="AlphaFoldDB" id="A0A5C3PSE1"/>
<sequence>MQNSRLPIELCELVIGFIQEPEPWWEGYAWWRDEPSELVRYTYICSAWLPRARLVLYRVVVLKEPSQVDLFICTITEHPWFTDMVGELVIQPKDQGTYIPFVHHTLVRRLCHLKTLVYDFDYQSAWVYPPRHHLLVLRYPITELDIRNPPITTWSQMFRLIWALPHLQRLSLAMWGPQYDTDSGTSNVNAILRPLRTLVIEGRQSYDCLPERAFGTSVKNLALECGVPSGHQYGPLSGQIHCFSSLQELFIGIRLPDRLKNNDFVATAYIIPILTQLPSQDTLRSIIVRIMQIQVALPSDSDHPDIKTTLLRRRHTW</sequence>
<evidence type="ECO:0008006" key="3">
    <source>
        <dbReference type="Google" id="ProtNLM"/>
    </source>
</evidence>
<dbReference type="InParanoid" id="A0A5C3PSE1"/>
<keyword evidence="2" id="KW-1185">Reference proteome</keyword>
<dbReference type="EMBL" id="ML211089">
    <property type="protein sequence ID" value="TFK89053.1"/>
    <property type="molecule type" value="Genomic_DNA"/>
</dbReference>
<name>A0A5C3PSE1_9APHY</name>
<reference evidence="1 2" key="1">
    <citation type="journal article" date="2019" name="Nat. Ecol. Evol.">
        <title>Megaphylogeny resolves global patterns of mushroom evolution.</title>
        <authorList>
            <person name="Varga T."/>
            <person name="Krizsan K."/>
            <person name="Foldi C."/>
            <person name="Dima B."/>
            <person name="Sanchez-Garcia M."/>
            <person name="Sanchez-Ramirez S."/>
            <person name="Szollosi G.J."/>
            <person name="Szarkandi J.G."/>
            <person name="Papp V."/>
            <person name="Albert L."/>
            <person name="Andreopoulos W."/>
            <person name="Angelini C."/>
            <person name="Antonin V."/>
            <person name="Barry K.W."/>
            <person name="Bougher N.L."/>
            <person name="Buchanan P."/>
            <person name="Buyck B."/>
            <person name="Bense V."/>
            <person name="Catcheside P."/>
            <person name="Chovatia M."/>
            <person name="Cooper J."/>
            <person name="Damon W."/>
            <person name="Desjardin D."/>
            <person name="Finy P."/>
            <person name="Geml J."/>
            <person name="Haridas S."/>
            <person name="Hughes K."/>
            <person name="Justo A."/>
            <person name="Karasinski D."/>
            <person name="Kautmanova I."/>
            <person name="Kiss B."/>
            <person name="Kocsube S."/>
            <person name="Kotiranta H."/>
            <person name="LaButti K.M."/>
            <person name="Lechner B.E."/>
            <person name="Liimatainen K."/>
            <person name="Lipzen A."/>
            <person name="Lukacs Z."/>
            <person name="Mihaltcheva S."/>
            <person name="Morgado L.N."/>
            <person name="Niskanen T."/>
            <person name="Noordeloos M.E."/>
            <person name="Ohm R.A."/>
            <person name="Ortiz-Santana B."/>
            <person name="Ovrebo C."/>
            <person name="Racz N."/>
            <person name="Riley R."/>
            <person name="Savchenko A."/>
            <person name="Shiryaev A."/>
            <person name="Soop K."/>
            <person name="Spirin V."/>
            <person name="Szebenyi C."/>
            <person name="Tomsovsky M."/>
            <person name="Tulloss R.E."/>
            <person name="Uehling J."/>
            <person name="Grigoriev I.V."/>
            <person name="Vagvolgyi C."/>
            <person name="Papp T."/>
            <person name="Martin F.M."/>
            <person name="Miettinen O."/>
            <person name="Hibbett D.S."/>
            <person name="Nagy L.G."/>
        </authorList>
    </citation>
    <scope>NUCLEOTIDE SEQUENCE [LARGE SCALE GENOMIC DNA]</scope>
    <source>
        <strain evidence="1 2">HHB13444</strain>
    </source>
</reference>
<gene>
    <name evidence="1" type="ORF">K466DRAFT_598097</name>
</gene>
<evidence type="ECO:0000313" key="2">
    <source>
        <dbReference type="Proteomes" id="UP000308197"/>
    </source>
</evidence>
<protein>
    <recommendedName>
        <fullName evidence="3">F-box domain-containing protein</fullName>
    </recommendedName>
</protein>
<proteinExistence type="predicted"/>